<dbReference type="STRING" id="181874.A0A409YP06"/>
<dbReference type="GO" id="GO:0006508">
    <property type="term" value="P:proteolysis"/>
    <property type="evidence" value="ECO:0007669"/>
    <property type="project" value="InterPro"/>
</dbReference>
<keyword evidence="4" id="KW-0812">Transmembrane</keyword>
<dbReference type="InParanoid" id="A0A409YP06"/>
<dbReference type="Gene3D" id="3.50.4.10">
    <property type="entry name" value="Hepatocyte Growth Factor"/>
    <property type="match status" value="1"/>
</dbReference>
<dbReference type="Pfam" id="PF14295">
    <property type="entry name" value="PAN_4"/>
    <property type="match status" value="1"/>
</dbReference>
<evidence type="ECO:0000256" key="5">
    <source>
        <dbReference type="SAM" id="SignalP"/>
    </source>
</evidence>
<dbReference type="Pfam" id="PF13499">
    <property type="entry name" value="EF-hand_7"/>
    <property type="match status" value="1"/>
</dbReference>
<dbReference type="SUPFAM" id="SSF47473">
    <property type="entry name" value="EF-hand"/>
    <property type="match status" value="1"/>
</dbReference>
<dbReference type="GO" id="GO:0005509">
    <property type="term" value="F:calcium ion binding"/>
    <property type="evidence" value="ECO:0007669"/>
    <property type="project" value="InterPro"/>
</dbReference>
<evidence type="ECO:0000256" key="3">
    <source>
        <dbReference type="ARBA" id="ARBA00023157"/>
    </source>
</evidence>
<feature type="domain" description="Apple" evidence="7">
    <location>
        <begin position="345"/>
        <end position="430"/>
    </location>
</feature>
<dbReference type="PROSITE" id="PS50222">
    <property type="entry name" value="EF_HAND_2"/>
    <property type="match status" value="1"/>
</dbReference>
<accession>A0A409YP06</accession>
<evidence type="ECO:0000259" key="7">
    <source>
        <dbReference type="PROSITE" id="PS50948"/>
    </source>
</evidence>
<keyword evidence="2" id="KW-0106">Calcium</keyword>
<dbReference type="InterPro" id="IPR018247">
    <property type="entry name" value="EF_Hand_1_Ca_BS"/>
</dbReference>
<keyword evidence="9" id="KW-1185">Reference proteome</keyword>
<feature type="chain" id="PRO_5019026822" description="Calmodulin" evidence="5">
    <location>
        <begin position="20"/>
        <end position="871"/>
    </location>
</feature>
<keyword evidence="3" id="KW-1015">Disulfide bond</keyword>
<feature type="domain" description="EF-hand" evidence="6">
    <location>
        <begin position="85"/>
        <end position="120"/>
    </location>
</feature>
<dbReference type="OrthoDB" id="3361907at2759"/>
<reference evidence="8 9" key="1">
    <citation type="journal article" date="2018" name="Evol. Lett.">
        <title>Horizontal gene cluster transfer increased hallucinogenic mushroom diversity.</title>
        <authorList>
            <person name="Reynolds H.T."/>
            <person name="Vijayakumar V."/>
            <person name="Gluck-Thaler E."/>
            <person name="Korotkin H.B."/>
            <person name="Matheny P.B."/>
            <person name="Slot J.C."/>
        </authorList>
    </citation>
    <scope>NUCLEOTIDE SEQUENCE [LARGE SCALE GENOMIC DNA]</scope>
    <source>
        <strain evidence="8 9">2629</strain>
    </source>
</reference>
<evidence type="ECO:0000313" key="8">
    <source>
        <dbReference type="EMBL" id="PPR04790.1"/>
    </source>
</evidence>
<gene>
    <name evidence="8" type="ORF">CVT24_007106</name>
</gene>
<keyword evidence="1" id="KW-0677">Repeat</keyword>
<evidence type="ECO:0000259" key="6">
    <source>
        <dbReference type="PROSITE" id="PS50222"/>
    </source>
</evidence>
<keyword evidence="4" id="KW-0472">Membrane</keyword>
<keyword evidence="5" id="KW-0732">Signal</keyword>
<comment type="caution">
    <text evidence="8">The sequence shown here is derived from an EMBL/GenBank/DDBJ whole genome shotgun (WGS) entry which is preliminary data.</text>
</comment>
<dbReference type="GO" id="GO:0005576">
    <property type="term" value="C:extracellular region"/>
    <property type="evidence" value="ECO:0007669"/>
    <property type="project" value="InterPro"/>
</dbReference>
<dbReference type="InterPro" id="IPR002048">
    <property type="entry name" value="EF_hand_dom"/>
</dbReference>
<evidence type="ECO:0008006" key="10">
    <source>
        <dbReference type="Google" id="ProtNLM"/>
    </source>
</evidence>
<organism evidence="8 9">
    <name type="scientific">Panaeolus cyanescens</name>
    <dbReference type="NCBI Taxonomy" id="181874"/>
    <lineage>
        <taxon>Eukaryota</taxon>
        <taxon>Fungi</taxon>
        <taxon>Dikarya</taxon>
        <taxon>Basidiomycota</taxon>
        <taxon>Agaricomycotina</taxon>
        <taxon>Agaricomycetes</taxon>
        <taxon>Agaricomycetidae</taxon>
        <taxon>Agaricales</taxon>
        <taxon>Agaricineae</taxon>
        <taxon>Galeropsidaceae</taxon>
        <taxon>Panaeolus</taxon>
    </lineage>
</organism>
<protein>
    <recommendedName>
        <fullName evidence="10">Calmodulin</fullName>
    </recommendedName>
</protein>
<dbReference type="SMART" id="SM00054">
    <property type="entry name" value="EFh"/>
    <property type="match status" value="2"/>
</dbReference>
<proteinExistence type="predicted"/>
<sequence length="871" mass="95556">MRAIVFLSLLNALAPCISALKLSSSSIQRLGRRSLDKSYPKTSPTDVFNLIDSNDDGKISLSELHKASDFGWDDDKASHRARVTLGITHPFQFIQEFDADGDGQLTFNEFVVSFEELPSQPSPEATETCAAIQMRLDSCKTSEILRCGSYLDMAQNICHMGHDNVVQHCILSSPCGSICSCVQNAEKAAHGEVAFVLQRPDGLQERVSDIAVRVNSTEVGQHQPQKRVFWIFLGLAILHIANIAMAAMMLAHGEMVKNMGREVKNLDFHVWDRSGSPPTCAAYVFWSGSCGAIHSGGARSCTDGGTRLYSNSCKDHFRHGSQSCGWGGFGCKSLCYAVNHKGCPCSMVDNWTQQDDIDYPGNDLQSLHVDQVSDCRTACASSQQCVAYVVPPPNGNDNQINCYLKNALGSFKKRDGMTSFLKISTDQKTCPTDLGGTDNFGIYERRESQMLDGLTTVTGTDLVKRADEIQKFWPFAANDLTYLIVARFLAALYNQYWINQEQLARTTFGAVLTSIGARNLVPENGEPVSQTANPRWRVNEGWRLANVFRALVHHAETSTTPVAAFLTQQGTETLSERLFPTFIRTLLTNNEAAIHASTLTWAGARSSTDPFPGVNSAHAGVRGLNSSPGNRLGYYQGGAMGPFSLEAAFILATQMAGINWNTIRTNAVAARRPPFWINGIIPQVPGGDFLTTCLAQYRDGHEFSTLPNDSRRAGFLHQAGSATGDPRAGIYFVIDVDGVRNVNTNPNRNVFVFSMHTMDPHSRINVPNANSLNTPTYTQMTPGVQADEPARGPSNQAQQRFMAHAHAAWIPYSSLSAFMNQDPNASPVNGFPGYSQIGAFHLYIFTEDSNGWPRNDYLNQDTNNPPDHDEV</sequence>
<feature type="signal peptide" evidence="5">
    <location>
        <begin position="1"/>
        <end position="19"/>
    </location>
</feature>
<dbReference type="InterPro" id="IPR011992">
    <property type="entry name" value="EF-hand-dom_pair"/>
</dbReference>
<dbReference type="CDD" id="cd01100">
    <property type="entry name" value="APPLE_Factor_XI_like"/>
    <property type="match status" value="1"/>
</dbReference>
<dbReference type="InterPro" id="IPR000177">
    <property type="entry name" value="Apple"/>
</dbReference>
<evidence type="ECO:0000256" key="4">
    <source>
        <dbReference type="SAM" id="Phobius"/>
    </source>
</evidence>
<dbReference type="Proteomes" id="UP000284842">
    <property type="component" value="Unassembled WGS sequence"/>
</dbReference>
<dbReference type="Gene3D" id="1.10.238.10">
    <property type="entry name" value="EF-hand"/>
    <property type="match status" value="1"/>
</dbReference>
<keyword evidence="4" id="KW-1133">Transmembrane helix</keyword>
<feature type="transmembrane region" description="Helical" evidence="4">
    <location>
        <begin position="228"/>
        <end position="251"/>
    </location>
</feature>
<evidence type="ECO:0000256" key="1">
    <source>
        <dbReference type="ARBA" id="ARBA00022737"/>
    </source>
</evidence>
<dbReference type="InterPro" id="IPR003609">
    <property type="entry name" value="Pan_app"/>
</dbReference>
<dbReference type="PROSITE" id="PS00018">
    <property type="entry name" value="EF_HAND_1"/>
    <property type="match status" value="2"/>
</dbReference>
<evidence type="ECO:0000313" key="9">
    <source>
        <dbReference type="Proteomes" id="UP000284842"/>
    </source>
</evidence>
<dbReference type="PROSITE" id="PS50948">
    <property type="entry name" value="PAN"/>
    <property type="match status" value="1"/>
</dbReference>
<dbReference type="CDD" id="cd00051">
    <property type="entry name" value="EFh"/>
    <property type="match status" value="1"/>
</dbReference>
<dbReference type="EMBL" id="NHTK01000893">
    <property type="protein sequence ID" value="PPR04790.1"/>
    <property type="molecule type" value="Genomic_DNA"/>
</dbReference>
<dbReference type="AlphaFoldDB" id="A0A409YP06"/>
<name>A0A409YP06_9AGAR</name>
<evidence type="ECO:0000256" key="2">
    <source>
        <dbReference type="ARBA" id="ARBA00022837"/>
    </source>
</evidence>